<dbReference type="InterPro" id="IPR036249">
    <property type="entry name" value="Thioredoxin-like_sf"/>
</dbReference>
<comment type="caution">
    <text evidence="5">The sequence shown here is derived from an EMBL/GenBank/DDBJ whole genome shotgun (WGS) entry which is preliminary data.</text>
</comment>
<evidence type="ECO:0000256" key="2">
    <source>
        <dbReference type="ARBA" id="ARBA00023284"/>
    </source>
</evidence>
<dbReference type="OrthoDB" id="415696at2759"/>
<accession>A0A8J8NP07</accession>
<name>A0A8J8NP07_HALGN</name>
<dbReference type="Pfam" id="PF00462">
    <property type="entry name" value="Glutaredoxin"/>
    <property type="match status" value="3"/>
</dbReference>
<evidence type="ECO:0000313" key="5">
    <source>
        <dbReference type="EMBL" id="TNV78818.1"/>
    </source>
</evidence>
<keyword evidence="1" id="KW-0408">Iron</keyword>
<feature type="domain" description="Thioredoxin" evidence="3">
    <location>
        <begin position="29"/>
        <end position="112"/>
    </location>
</feature>
<keyword evidence="2" id="KW-0676">Redox-active center</keyword>
<dbReference type="SUPFAM" id="SSF52833">
    <property type="entry name" value="Thioredoxin-like"/>
    <property type="match status" value="4"/>
</dbReference>
<feature type="domain" description="Glutaredoxin" evidence="4">
    <location>
        <begin position="358"/>
        <end position="422"/>
    </location>
</feature>
<feature type="domain" description="Glutaredoxin" evidence="4">
    <location>
        <begin position="145"/>
        <end position="208"/>
    </location>
</feature>
<evidence type="ECO:0000259" key="4">
    <source>
        <dbReference type="Pfam" id="PF00462"/>
    </source>
</evidence>
<evidence type="ECO:0000256" key="1">
    <source>
        <dbReference type="ARBA" id="ARBA00022714"/>
    </source>
</evidence>
<sequence length="468" mass="54771">MLPSFTKACSNQLLNVTSVQQLQDLREKNRDKCVLFLFWAHWYRECEIMRRFFEELTQDHHFVKFAWADVDRDKEITKFFKVTAVPFIVMMHPDKQEIEKVTETKRSSILEVVTAYEAFYSQQFMKKRKQAFAEIEELLKSYPIIIFIRGSALSPECKQSEVLIDYFQKMEIKFRTVDILSNPQLKEWVKHFSGFPSFPQIFVNGKFVGSAEMVIDMIESDEFINIIPQECIKTNALERIKVAMAKSPVVLFMKGTPTKPYDGYQQEAIQLLDKERIRYAFFDVMKDPDVRELLKEYSKCQSYPQVFISGQFMGGGLTYMKELDSLGKLSHAFPQTEIIVVAQQKIEKLVSKGKYMVFIRGMPNHPVCLESKKMMDMLQRYPRCMKELEHFDLTKDAEITKSLIEYSNFREVPQLYVDHRLVGGVEIVEGLDQTGELQEILGPKEKQKLSLIDVIQKRFQKDLLMSSQ</sequence>
<dbReference type="InterPro" id="IPR004480">
    <property type="entry name" value="Monothiol_GRX-rel"/>
</dbReference>
<dbReference type="Pfam" id="PF00085">
    <property type="entry name" value="Thioredoxin"/>
    <property type="match status" value="1"/>
</dbReference>
<feature type="domain" description="Glutaredoxin" evidence="4">
    <location>
        <begin position="249"/>
        <end position="312"/>
    </location>
</feature>
<dbReference type="Gene3D" id="3.40.30.10">
    <property type="entry name" value="Glutaredoxin"/>
    <property type="match status" value="4"/>
</dbReference>
<dbReference type="Proteomes" id="UP000785679">
    <property type="component" value="Unassembled WGS sequence"/>
</dbReference>
<protein>
    <submittedName>
        <fullName evidence="5">Uncharacterized protein</fullName>
    </submittedName>
</protein>
<proteinExistence type="predicted"/>
<keyword evidence="1" id="KW-0479">Metal-binding</keyword>
<keyword evidence="1" id="KW-0001">2Fe-2S</keyword>
<dbReference type="InterPro" id="IPR013766">
    <property type="entry name" value="Thioredoxin_domain"/>
</dbReference>
<dbReference type="PANTHER" id="PTHR10293:SF72">
    <property type="entry name" value="MONOTHIOL GLUTAREDOXIN-S14, CHLOROPLASTIC"/>
    <property type="match status" value="1"/>
</dbReference>
<reference evidence="5" key="1">
    <citation type="submission" date="2019-06" db="EMBL/GenBank/DDBJ databases">
        <authorList>
            <person name="Zheng W."/>
        </authorList>
    </citation>
    <scope>NUCLEOTIDE SEQUENCE</scope>
    <source>
        <strain evidence="5">QDHG01</strain>
    </source>
</reference>
<evidence type="ECO:0000259" key="3">
    <source>
        <dbReference type="Pfam" id="PF00085"/>
    </source>
</evidence>
<dbReference type="PROSITE" id="PS51354">
    <property type="entry name" value="GLUTAREDOXIN_2"/>
    <property type="match status" value="3"/>
</dbReference>
<evidence type="ECO:0000313" key="6">
    <source>
        <dbReference type="Proteomes" id="UP000785679"/>
    </source>
</evidence>
<gene>
    <name evidence="5" type="ORF">FGO68_gene1296</name>
</gene>
<dbReference type="EMBL" id="RRYP01009792">
    <property type="protein sequence ID" value="TNV78818.1"/>
    <property type="molecule type" value="Genomic_DNA"/>
</dbReference>
<keyword evidence="6" id="KW-1185">Reference proteome</keyword>
<dbReference type="PANTHER" id="PTHR10293">
    <property type="entry name" value="GLUTAREDOXIN FAMILY MEMBER"/>
    <property type="match status" value="1"/>
</dbReference>
<keyword evidence="1" id="KW-0411">Iron-sulfur</keyword>
<dbReference type="GO" id="GO:0005739">
    <property type="term" value="C:mitochondrion"/>
    <property type="evidence" value="ECO:0007669"/>
    <property type="project" value="UniProtKB-ARBA"/>
</dbReference>
<organism evidence="5 6">
    <name type="scientific">Halteria grandinella</name>
    <dbReference type="NCBI Taxonomy" id="5974"/>
    <lineage>
        <taxon>Eukaryota</taxon>
        <taxon>Sar</taxon>
        <taxon>Alveolata</taxon>
        <taxon>Ciliophora</taxon>
        <taxon>Intramacronucleata</taxon>
        <taxon>Spirotrichea</taxon>
        <taxon>Stichotrichia</taxon>
        <taxon>Sporadotrichida</taxon>
        <taxon>Halteriidae</taxon>
        <taxon>Halteria</taxon>
    </lineage>
</organism>
<dbReference type="AlphaFoldDB" id="A0A8J8NP07"/>
<dbReference type="InterPro" id="IPR002109">
    <property type="entry name" value="Glutaredoxin"/>
</dbReference>